<organism evidence="1 2">
    <name type="scientific">Soboliphyme baturini</name>
    <dbReference type="NCBI Taxonomy" id="241478"/>
    <lineage>
        <taxon>Eukaryota</taxon>
        <taxon>Metazoa</taxon>
        <taxon>Ecdysozoa</taxon>
        <taxon>Nematoda</taxon>
        <taxon>Enoplea</taxon>
        <taxon>Dorylaimia</taxon>
        <taxon>Dioctophymatida</taxon>
        <taxon>Dioctophymatoidea</taxon>
        <taxon>Soboliphymatidae</taxon>
        <taxon>Soboliphyme</taxon>
    </lineage>
</organism>
<name>A0A3P8EZD5_9BILA</name>
<dbReference type="EMBL" id="UZAM01010523">
    <property type="protein sequence ID" value="VDP12676.1"/>
    <property type="molecule type" value="Genomic_DNA"/>
</dbReference>
<keyword evidence="2" id="KW-1185">Reference proteome</keyword>
<sequence length="125" mass="14379">MFFIQLRVVKAFKLTNDDTDDENSNASGLSSLSLRSLRSLGYRPFSDLYFIDDKRSPVVDYRRELIAFGGSRYLLPNIPEIDSVRSVMRESLFMKKHATDQIGKSVSLDLYPRSVLRDKYGVTNF</sequence>
<reference evidence="1 2" key="1">
    <citation type="submission" date="2018-11" db="EMBL/GenBank/DDBJ databases">
        <authorList>
            <consortium name="Pathogen Informatics"/>
        </authorList>
    </citation>
    <scope>NUCLEOTIDE SEQUENCE [LARGE SCALE GENOMIC DNA]</scope>
</reference>
<dbReference type="Proteomes" id="UP000270296">
    <property type="component" value="Unassembled WGS sequence"/>
</dbReference>
<dbReference type="AlphaFoldDB" id="A0A3P8EZD5"/>
<proteinExistence type="predicted"/>
<gene>
    <name evidence="1" type="ORF">SBAD_LOCUS7314</name>
</gene>
<evidence type="ECO:0000313" key="1">
    <source>
        <dbReference type="EMBL" id="VDP12676.1"/>
    </source>
</evidence>
<accession>A0A3P8EZD5</accession>
<evidence type="ECO:0000313" key="2">
    <source>
        <dbReference type="Proteomes" id="UP000270296"/>
    </source>
</evidence>
<protein>
    <submittedName>
        <fullName evidence="1">Uncharacterized protein</fullName>
    </submittedName>
</protein>